<evidence type="ECO:0000256" key="13">
    <source>
        <dbReference type="ARBA" id="ARBA00031036"/>
    </source>
</evidence>
<evidence type="ECO:0000259" key="15">
    <source>
        <dbReference type="Pfam" id="PF01048"/>
    </source>
</evidence>
<dbReference type="EMBL" id="RQTK01001685">
    <property type="protein sequence ID" value="RUS69428.1"/>
    <property type="molecule type" value="Genomic_DNA"/>
</dbReference>
<gene>
    <name evidence="17" type="ORF">EGW08_022809</name>
</gene>
<evidence type="ECO:0000256" key="7">
    <source>
        <dbReference type="ARBA" id="ARBA00022679"/>
    </source>
</evidence>
<evidence type="ECO:0000256" key="6">
    <source>
        <dbReference type="ARBA" id="ARBA00022676"/>
    </source>
</evidence>
<evidence type="ECO:0000256" key="2">
    <source>
        <dbReference type="ARBA" id="ARBA00006751"/>
    </source>
</evidence>
<comment type="caution">
    <text evidence="17">The sequence shown here is derived from an EMBL/GenBank/DDBJ whole genome shotgun (WGS) entry which is preliminary data.</text>
</comment>
<dbReference type="GO" id="GO:0006166">
    <property type="term" value="P:purine ribonucleoside salvage"/>
    <property type="evidence" value="ECO:0007669"/>
    <property type="project" value="UniProtKB-KW"/>
</dbReference>
<evidence type="ECO:0000313" key="18">
    <source>
        <dbReference type="Proteomes" id="UP000271974"/>
    </source>
</evidence>
<dbReference type="InterPro" id="IPR018099">
    <property type="entry name" value="Purine_phosphorylase-2_CS"/>
</dbReference>
<evidence type="ECO:0000256" key="1">
    <source>
        <dbReference type="ARBA" id="ARBA00005058"/>
    </source>
</evidence>
<evidence type="ECO:0000256" key="5">
    <source>
        <dbReference type="ARBA" id="ARBA00013834"/>
    </source>
</evidence>
<dbReference type="InterPro" id="IPR011270">
    <property type="entry name" value="Pur_Nuc_Pase_Ino/Guo-sp"/>
</dbReference>
<dbReference type="Pfam" id="PF01048">
    <property type="entry name" value="PNP_UDP_1"/>
    <property type="match status" value="1"/>
</dbReference>
<dbReference type="UniPathway" id="UPA00606"/>
<accession>A0A3S1B168</accession>
<dbReference type="CDD" id="cd09009">
    <property type="entry name" value="PNP-EcPNPII_like"/>
    <property type="match status" value="1"/>
</dbReference>
<dbReference type="PANTHER" id="PTHR11904">
    <property type="entry name" value="METHYLTHIOADENOSINE/PURINE NUCLEOSIDE PHOSPHORYLASE"/>
    <property type="match status" value="1"/>
</dbReference>
<dbReference type="STRING" id="188477.A0A3S1B168"/>
<comment type="catalytic activity">
    <reaction evidence="11">
        <text>2'-deoxyinosine + phosphate = 2-deoxy-alpha-D-ribose 1-phosphate + hypoxanthine</text>
        <dbReference type="Rhea" id="RHEA:27750"/>
        <dbReference type="ChEBI" id="CHEBI:17368"/>
        <dbReference type="ChEBI" id="CHEBI:28997"/>
        <dbReference type="ChEBI" id="CHEBI:43474"/>
        <dbReference type="ChEBI" id="CHEBI:57259"/>
        <dbReference type="EC" id="2.4.2.1"/>
    </reaction>
</comment>
<evidence type="ECO:0000256" key="14">
    <source>
        <dbReference type="ARBA" id="ARBA00033072"/>
    </source>
</evidence>
<dbReference type="OrthoDB" id="10261782at2759"/>
<evidence type="ECO:0000256" key="12">
    <source>
        <dbReference type="ARBA" id="ARBA00023970"/>
    </source>
</evidence>
<dbReference type="AlphaFoldDB" id="A0A3S1B168"/>
<dbReference type="SUPFAM" id="SSF53167">
    <property type="entry name" value="Purine and uridine phosphorylases"/>
    <property type="match status" value="1"/>
</dbReference>
<comment type="catalytic activity">
    <reaction evidence="12">
        <text>guanosine + phosphate = alpha-D-ribose 1-phosphate + guanine</text>
        <dbReference type="Rhea" id="RHEA:13233"/>
        <dbReference type="ChEBI" id="CHEBI:16235"/>
        <dbReference type="ChEBI" id="CHEBI:16750"/>
        <dbReference type="ChEBI" id="CHEBI:43474"/>
        <dbReference type="ChEBI" id="CHEBI:57720"/>
        <dbReference type="EC" id="2.4.2.1"/>
    </reaction>
</comment>
<dbReference type="GO" id="GO:0004731">
    <property type="term" value="F:purine-nucleoside phosphorylase activity"/>
    <property type="evidence" value="ECO:0007669"/>
    <property type="project" value="UniProtKB-EC"/>
</dbReference>
<dbReference type="Pfam" id="PF21599">
    <property type="entry name" value="ZSWIM3_N"/>
    <property type="match status" value="1"/>
</dbReference>
<evidence type="ECO:0000313" key="17">
    <source>
        <dbReference type="EMBL" id="RUS69428.1"/>
    </source>
</evidence>
<dbReference type="PANTHER" id="PTHR11904:SF9">
    <property type="entry name" value="PURINE NUCLEOSIDE PHOSPHORYLASE-RELATED"/>
    <property type="match status" value="1"/>
</dbReference>
<dbReference type="NCBIfam" id="TIGR01700">
    <property type="entry name" value="PNPH"/>
    <property type="match status" value="1"/>
</dbReference>
<keyword evidence="6" id="KW-0328">Glycosyltransferase</keyword>
<feature type="domain" description="ZSWIM3 N-terminal" evidence="16">
    <location>
        <begin position="6"/>
        <end position="113"/>
    </location>
</feature>
<evidence type="ECO:0000259" key="16">
    <source>
        <dbReference type="Pfam" id="PF21599"/>
    </source>
</evidence>
<dbReference type="EC" id="2.4.2.1" evidence="4"/>
<dbReference type="InterPro" id="IPR000845">
    <property type="entry name" value="Nucleoside_phosphorylase_d"/>
</dbReference>
<comment type="catalytic activity">
    <reaction evidence="10">
        <text>2'-deoxyguanosine + phosphate = 2-deoxy-alpha-D-ribose 1-phosphate + guanine</text>
        <dbReference type="Rhea" id="RHEA:27738"/>
        <dbReference type="ChEBI" id="CHEBI:16235"/>
        <dbReference type="ChEBI" id="CHEBI:17172"/>
        <dbReference type="ChEBI" id="CHEBI:43474"/>
        <dbReference type="ChEBI" id="CHEBI:57259"/>
        <dbReference type="EC" id="2.4.2.1"/>
    </reaction>
</comment>
<evidence type="ECO:0000256" key="8">
    <source>
        <dbReference type="ARBA" id="ARBA00022726"/>
    </source>
</evidence>
<dbReference type="FunFam" id="3.40.50.1580:FF:000004">
    <property type="entry name" value="Purine nucleoside phosphorylase"/>
    <property type="match status" value="1"/>
</dbReference>
<feature type="domain" description="Nucleoside phosphorylase" evidence="15">
    <location>
        <begin position="177"/>
        <end position="430"/>
    </location>
</feature>
<evidence type="ECO:0000256" key="3">
    <source>
        <dbReference type="ARBA" id="ARBA00011233"/>
    </source>
</evidence>
<comment type="catalytic activity">
    <reaction evidence="9">
        <text>inosine + phosphate = alpha-D-ribose 1-phosphate + hypoxanthine</text>
        <dbReference type="Rhea" id="RHEA:27646"/>
        <dbReference type="ChEBI" id="CHEBI:17368"/>
        <dbReference type="ChEBI" id="CHEBI:17596"/>
        <dbReference type="ChEBI" id="CHEBI:43474"/>
        <dbReference type="ChEBI" id="CHEBI:57720"/>
        <dbReference type="EC" id="2.4.2.1"/>
    </reaction>
</comment>
<dbReference type="InterPro" id="IPR035994">
    <property type="entry name" value="Nucleoside_phosphorylase_sf"/>
</dbReference>
<comment type="subunit">
    <text evidence="3">Homotrimer.</text>
</comment>
<dbReference type="NCBIfam" id="NF006054">
    <property type="entry name" value="PRK08202.1"/>
    <property type="match status" value="1"/>
</dbReference>
<evidence type="ECO:0000256" key="9">
    <source>
        <dbReference type="ARBA" id="ARBA00023918"/>
    </source>
</evidence>
<dbReference type="InterPro" id="IPR011268">
    <property type="entry name" value="Purine_phosphorylase"/>
</dbReference>
<evidence type="ECO:0000256" key="4">
    <source>
        <dbReference type="ARBA" id="ARBA00011886"/>
    </source>
</evidence>
<dbReference type="Gene3D" id="3.40.50.1580">
    <property type="entry name" value="Nucleoside phosphorylase domain"/>
    <property type="match status" value="1"/>
</dbReference>
<evidence type="ECO:0000256" key="11">
    <source>
        <dbReference type="ARBA" id="ARBA00023950"/>
    </source>
</evidence>
<proteinExistence type="inferred from homology"/>
<reference evidence="17 18" key="1">
    <citation type="submission" date="2019-01" db="EMBL/GenBank/DDBJ databases">
        <title>A draft genome assembly of the solar-powered sea slug Elysia chlorotica.</title>
        <authorList>
            <person name="Cai H."/>
            <person name="Li Q."/>
            <person name="Fang X."/>
            <person name="Li J."/>
            <person name="Curtis N.E."/>
            <person name="Altenburger A."/>
            <person name="Shibata T."/>
            <person name="Feng M."/>
            <person name="Maeda T."/>
            <person name="Schwartz J.A."/>
            <person name="Shigenobu S."/>
            <person name="Lundholm N."/>
            <person name="Nishiyama T."/>
            <person name="Yang H."/>
            <person name="Hasebe M."/>
            <person name="Li S."/>
            <person name="Pierce S.K."/>
            <person name="Wang J."/>
        </authorList>
    </citation>
    <scope>NUCLEOTIDE SEQUENCE [LARGE SCALE GENOMIC DNA]</scope>
    <source>
        <strain evidence="17">EC2010</strain>
        <tissue evidence="17">Whole organism of an adult</tissue>
    </source>
</reference>
<dbReference type="InterPro" id="IPR048325">
    <property type="entry name" value="ZSWIM3_N"/>
</dbReference>
<keyword evidence="18" id="KW-1185">Reference proteome</keyword>
<evidence type="ECO:0000256" key="10">
    <source>
        <dbReference type="ARBA" id="ARBA00023929"/>
    </source>
</evidence>
<sequence length="434" mass="48198">MALWVGAKLYSFDDVNRAVKKFEEDNWVNLYCKDSRTIEAAAKRCPNKVYRSSLKYAEISYACVRNGKYKSMVTTGERPNQSTIRSGCQFAIKLRSYDGQSLRVSSIGPAHNHECKRNDFMHHPSQRRLEKKGIEKSTAENRRMATTGSDMSTSGYSFEDIHAMAEEILKYSPLRPKIGIICGTGLGGIADVLENPVPVPYEVIPGFPVSTVKGHSGKFVFGTIQGKPILLMMGRLHYYEGYPMWKVAMPVRVMKAIGVETLLITNAAGGLDPKQKAGDLMIIKDHIDFPGLTGECVLIGKNDERFGPRFLAMSDAYDEDLSRKFKECMVQLGHGSLLHEGVYIMVGGPTFSTTAEYKVLRSFGADAVGMSTIPEVVVGRHSNMRVFGLSLITDTANYECSKKNVLTHEDVLEIANTSAKLLQKVFSNFINMID</sequence>
<dbReference type="Proteomes" id="UP000271974">
    <property type="component" value="Unassembled WGS sequence"/>
</dbReference>
<organism evidence="17 18">
    <name type="scientific">Elysia chlorotica</name>
    <name type="common">Eastern emerald elysia</name>
    <name type="synonym">Sea slug</name>
    <dbReference type="NCBI Taxonomy" id="188477"/>
    <lineage>
        <taxon>Eukaryota</taxon>
        <taxon>Metazoa</taxon>
        <taxon>Spiralia</taxon>
        <taxon>Lophotrochozoa</taxon>
        <taxon>Mollusca</taxon>
        <taxon>Gastropoda</taxon>
        <taxon>Heterobranchia</taxon>
        <taxon>Euthyneura</taxon>
        <taxon>Panpulmonata</taxon>
        <taxon>Sacoglossa</taxon>
        <taxon>Placobranchoidea</taxon>
        <taxon>Plakobranchidae</taxon>
        <taxon>Elysia</taxon>
    </lineage>
</organism>
<dbReference type="GO" id="GO:0005737">
    <property type="term" value="C:cytoplasm"/>
    <property type="evidence" value="ECO:0007669"/>
    <property type="project" value="TreeGrafter"/>
</dbReference>
<protein>
    <recommendedName>
        <fullName evidence="5">Purine nucleoside phosphorylase</fullName>
        <ecNumber evidence="4">2.4.2.1</ecNumber>
    </recommendedName>
    <alternativeName>
        <fullName evidence="14">Inosine phosphorylase</fullName>
    </alternativeName>
    <alternativeName>
        <fullName evidence="13">Inosine-guanosine phosphorylase</fullName>
    </alternativeName>
</protein>
<keyword evidence="7" id="KW-0808">Transferase</keyword>
<dbReference type="NCBIfam" id="TIGR01697">
    <property type="entry name" value="PNPH-PUNA-XAPA"/>
    <property type="match status" value="1"/>
</dbReference>
<dbReference type="PROSITE" id="PS01240">
    <property type="entry name" value="PNP_MTAP_2"/>
    <property type="match status" value="1"/>
</dbReference>
<comment type="similarity">
    <text evidence="2">Belongs to the PNP/MTAP phosphorylase family.</text>
</comment>
<comment type="pathway">
    <text evidence="1">Purine metabolism; purine nucleoside salvage.</text>
</comment>
<name>A0A3S1B168_ELYCH</name>
<keyword evidence="8" id="KW-0660">Purine salvage</keyword>